<dbReference type="FunFam" id="1.10.510.10:FF:000334">
    <property type="entry name" value="Serine/threonine-protein kinase STE11"/>
    <property type="match status" value="1"/>
</dbReference>
<dbReference type="GO" id="GO:0006914">
    <property type="term" value="P:autophagy"/>
    <property type="evidence" value="ECO:0007669"/>
    <property type="project" value="UniProtKB-KW"/>
</dbReference>
<feature type="compositionally biased region" description="Low complexity" evidence="10">
    <location>
        <begin position="833"/>
        <end position="842"/>
    </location>
</feature>
<feature type="compositionally biased region" description="Low complexity" evidence="10">
    <location>
        <begin position="450"/>
        <end position="489"/>
    </location>
</feature>
<dbReference type="Gene3D" id="1.10.510.10">
    <property type="entry name" value="Transferase(Phosphotransferase) domain 1"/>
    <property type="match status" value="1"/>
</dbReference>
<organism evidence="12 13">
    <name type="scientific">Rhodotorula toruloides</name>
    <name type="common">Yeast</name>
    <name type="synonym">Rhodosporidium toruloides</name>
    <dbReference type="NCBI Taxonomy" id="5286"/>
    <lineage>
        <taxon>Eukaryota</taxon>
        <taxon>Fungi</taxon>
        <taxon>Dikarya</taxon>
        <taxon>Basidiomycota</taxon>
        <taxon>Pucciniomycotina</taxon>
        <taxon>Microbotryomycetes</taxon>
        <taxon>Sporidiobolales</taxon>
        <taxon>Sporidiobolaceae</taxon>
        <taxon>Rhodotorula</taxon>
    </lineage>
</organism>
<feature type="compositionally biased region" description="Polar residues" evidence="10">
    <location>
        <begin position="920"/>
        <end position="929"/>
    </location>
</feature>
<feature type="non-terminal residue" evidence="12">
    <location>
        <position position="1"/>
    </location>
</feature>
<keyword evidence="7" id="KW-0653">Protein transport</keyword>
<dbReference type="Gene3D" id="3.10.20.90">
    <property type="entry name" value="Phosphatidylinositol 3-kinase Catalytic Subunit, Chain A, domain 1"/>
    <property type="match status" value="1"/>
</dbReference>
<feature type="domain" description="Protein kinase" evidence="11">
    <location>
        <begin position="1058"/>
        <end position="1322"/>
    </location>
</feature>
<evidence type="ECO:0000313" key="13">
    <source>
        <dbReference type="Proteomes" id="UP000199069"/>
    </source>
</evidence>
<evidence type="ECO:0000256" key="6">
    <source>
        <dbReference type="ARBA" id="ARBA00022840"/>
    </source>
</evidence>
<evidence type="ECO:0000256" key="4">
    <source>
        <dbReference type="ARBA" id="ARBA00022777"/>
    </source>
</evidence>
<feature type="binding site" evidence="9">
    <location>
        <position position="1087"/>
    </location>
    <ligand>
        <name>ATP</name>
        <dbReference type="ChEBI" id="CHEBI:30616"/>
    </ligand>
</feature>
<evidence type="ECO:0000256" key="3">
    <source>
        <dbReference type="ARBA" id="ARBA00022741"/>
    </source>
</evidence>
<feature type="region of interest" description="Disordered" evidence="10">
    <location>
        <begin position="449"/>
        <end position="491"/>
    </location>
</feature>
<feature type="compositionally biased region" description="Basic and acidic residues" evidence="10">
    <location>
        <begin position="1385"/>
        <end position="1423"/>
    </location>
</feature>
<keyword evidence="13" id="KW-1185">Reference proteome</keyword>
<feature type="region of interest" description="Disordered" evidence="10">
    <location>
        <begin position="781"/>
        <end position="968"/>
    </location>
</feature>
<evidence type="ECO:0000256" key="10">
    <source>
        <dbReference type="SAM" id="MobiDB-lite"/>
    </source>
</evidence>
<feature type="compositionally biased region" description="Acidic residues" evidence="10">
    <location>
        <begin position="1004"/>
        <end position="1046"/>
    </location>
</feature>
<evidence type="ECO:0000313" key="12">
    <source>
        <dbReference type="EMBL" id="CTR10285.1"/>
    </source>
</evidence>
<evidence type="ECO:0000256" key="1">
    <source>
        <dbReference type="ARBA" id="ARBA00006529"/>
    </source>
</evidence>
<dbReference type="PANTHER" id="PTHR48016:SF56">
    <property type="entry name" value="MAPKK KINASE"/>
    <property type="match status" value="1"/>
</dbReference>
<keyword evidence="4" id="KW-0418">Kinase</keyword>
<dbReference type="SMART" id="SM00220">
    <property type="entry name" value="S_TKc"/>
    <property type="match status" value="1"/>
</dbReference>
<feature type="compositionally biased region" description="Low complexity" evidence="10">
    <location>
        <begin position="1341"/>
        <end position="1354"/>
    </location>
</feature>
<feature type="compositionally biased region" description="Polar residues" evidence="10">
    <location>
        <begin position="781"/>
        <end position="794"/>
    </location>
</feature>
<feature type="compositionally biased region" description="Polar residues" evidence="10">
    <location>
        <begin position="1331"/>
        <end position="1340"/>
    </location>
</feature>
<sequence length="1434" mass="154501">YVLGEGWEWVTEGATRWTAGSGYLKRKPLTRFVRSAATPATEDDSLSSSSLLADEDDPSSLAASPPTNSSLEPCTVSFSICYSPSYAVPVLWFEAYKASGAPLTLSDLRTSTIFHSFPSPSSSAEGTLPFLSQSDHPLTTRPAWFLHPCETQTLLTELLTARSEDKEEEEEEEEGKRWLEFWLAVVGAVVDLRPYTLYAPLFASNDIRGSVLLEVDQLALKEMVQHGYGNDETRGTAEPAFERIVACHVYHRAADASDKSPKRDFPPSYIAQPSARRRVQFLLLRIDSDARDDPTEPYDPHVFSKYKLTFVRFERGTDVWTSEGPTLLPSAIPLPSRSATTPALPTTTTPSAPLSNLEVMRKAVKFTSADGVTTRVLAVADAKDGREVLGRVMRKFGAREGEDVEGWGVWTTEVSGAARLLTEHELYQICQNASAPERTRGLIVRRHHTLPPASSTSITLSTSPPTGTFPSTPSSPSQPSSSTFSPSQSAALANKRGRKLQWVFGESHAVTADSSRPGGTVAFPSSRGASPTSPNYLGIEIPRMGIEPASGDEYDAYEEDDDEAEVLVIADGTGAVQTNMRGKTKLNRASTVSVMSGLEAPDWARDYYGAGERGLDPASSPEKERDAYPLRGGGGQEKSPYSPPQRTSSRRIPPPTFVPSDATASTTAHVVRPAREVPPPAVRPTRTINPNEGRSSLLPDSTRKLRNFFGQRPPSELITTHLTEYFPLGLRGSQGDKSERRLLSKQVRASIRKSMSAAAGGVLVPGSGGIGRRYSNASLASRVSRTSSRLNPHGTSPPPAVPGETSWEREKDAPIKELAEEVATPTTATSRFSGSSNGSNGSPASEVHITSSSLPAGLAASSSSSLRTGGRSPRSSSGSMLDPPDEAAEDAGLSQSPESTSMLALNSSASSTSTSTSATDQADNRSLASSLAAPTIGSRRLSRRMSRMSASSRLSVGAQSLWERRSKDSDAASIITVDEVTAELETRRASGVSWTKAGQAGNSDSDESDDEASDFDEGLSDEGLSDEGDLSDEVEDDETSEEEDEPGTAKPETKGMKWIKGALIGAGSFGSVYLGMNPMTGSLMAVKQVELPTGKTHNEERKKGMLEALEREIELLKDLQHENIVQYLDSSMDGQHLNIFLEYVPGGSVAALLQNYGAFEEALVSKFVRQILTGLDYLHEREIIHRDIKGANILVDNKGNIKISDFGISKKVEDTLLTGAKVHRPSLQGSVYWMAPEVVKQTAYTSKADIWSLGCLVVEMLTGAHPWANLTQMQAIFRIGSSVRPTVPDDISSEADDFLEQTFEIEHTDRPSAKELLQHGFIRDPDAFAASQQTPTRATFSQNGSDNGSSSGGSTICESSEHGFGGDREFASEMGKKGGSTQPDEVYKPSEHGGLKKNGEPDKRMNSEHGFGGDRERASEMGKRGGAKTGDDEE</sequence>
<dbReference type="InterPro" id="IPR000719">
    <property type="entry name" value="Prot_kinase_dom"/>
</dbReference>
<feature type="compositionally biased region" description="Basic and acidic residues" evidence="10">
    <location>
        <begin position="1359"/>
        <end position="1376"/>
    </location>
</feature>
<dbReference type="GO" id="GO:0005524">
    <property type="term" value="F:ATP binding"/>
    <property type="evidence" value="ECO:0007669"/>
    <property type="project" value="UniProtKB-UniRule"/>
</dbReference>
<feature type="compositionally biased region" description="Low complexity" evidence="10">
    <location>
        <begin position="850"/>
        <end position="879"/>
    </location>
</feature>
<feature type="region of interest" description="Disordered" evidence="10">
    <location>
        <begin position="40"/>
        <end position="70"/>
    </location>
</feature>
<dbReference type="Pfam" id="PF00069">
    <property type="entry name" value="Pkinase"/>
    <property type="match status" value="1"/>
</dbReference>
<keyword evidence="6 9" id="KW-0067">ATP-binding</keyword>
<evidence type="ECO:0000259" key="11">
    <source>
        <dbReference type="PROSITE" id="PS50011"/>
    </source>
</evidence>
<dbReference type="PANTHER" id="PTHR48016">
    <property type="entry name" value="MAP KINASE KINASE KINASE SSK2-RELATED-RELATED"/>
    <property type="match status" value="1"/>
</dbReference>
<dbReference type="InterPro" id="IPR050538">
    <property type="entry name" value="MAP_kinase_kinase_kinase"/>
</dbReference>
<accession>A0A0K3CPA6</accession>
<dbReference type="GO" id="GO:0019787">
    <property type="term" value="F:ubiquitin-like protein transferase activity"/>
    <property type="evidence" value="ECO:0007669"/>
    <property type="project" value="InterPro"/>
</dbReference>
<feature type="region of interest" description="Disordered" evidence="10">
    <location>
        <begin position="1331"/>
        <end position="1434"/>
    </location>
</feature>
<dbReference type="STRING" id="5286.A0A0K3CPA6"/>
<dbReference type="Gene3D" id="3.30.1460.50">
    <property type="match status" value="1"/>
</dbReference>
<feature type="region of interest" description="Disordered" evidence="10">
    <location>
        <begin position="510"/>
        <end position="535"/>
    </location>
</feature>
<feature type="region of interest" description="Disordered" evidence="10">
    <location>
        <begin position="985"/>
        <end position="1054"/>
    </location>
</feature>
<dbReference type="EMBL" id="CWKI01000012">
    <property type="protein sequence ID" value="CTR10285.1"/>
    <property type="molecule type" value="Genomic_DNA"/>
</dbReference>
<dbReference type="SMART" id="SM01304">
    <property type="entry name" value="Ras_bdg_2"/>
    <property type="match status" value="1"/>
</dbReference>
<dbReference type="PROSITE" id="PS00108">
    <property type="entry name" value="PROTEIN_KINASE_ST"/>
    <property type="match status" value="1"/>
</dbReference>
<comment type="similarity">
    <text evidence="1">Belongs to the protein kinase superfamily. STE Ser/Thr protein kinase family. MAP kinase kinase kinase subfamily.</text>
</comment>
<name>A0A0K3CPA6_RHOTO</name>
<keyword evidence="3 9" id="KW-0547">Nucleotide-binding</keyword>
<feature type="region of interest" description="Disordered" evidence="10">
    <location>
        <begin position="612"/>
        <end position="699"/>
    </location>
</feature>
<keyword evidence="2" id="KW-0808">Transferase</keyword>
<evidence type="ECO:0000256" key="9">
    <source>
        <dbReference type="PROSITE-ProRule" id="PRU10141"/>
    </source>
</evidence>
<proteinExistence type="inferred from homology"/>
<keyword evidence="8" id="KW-0072">Autophagy</keyword>
<dbReference type="PROSITE" id="PS50011">
    <property type="entry name" value="PROTEIN_KINASE_DOM"/>
    <property type="match status" value="1"/>
</dbReference>
<evidence type="ECO:0000256" key="5">
    <source>
        <dbReference type="ARBA" id="ARBA00022786"/>
    </source>
</evidence>
<dbReference type="Proteomes" id="UP000199069">
    <property type="component" value="Unassembled WGS sequence"/>
</dbReference>
<reference evidence="12 13" key="1">
    <citation type="submission" date="2015-07" db="EMBL/GenBank/DDBJ databases">
        <authorList>
            <person name="Cajimat M.N.B."/>
            <person name="Milazzo M.L."/>
            <person name="Fulhorst C.F."/>
        </authorList>
    </citation>
    <scope>NUCLEOTIDE SEQUENCE [LARGE SCALE GENOMIC DNA]</scope>
    <source>
        <strain evidence="12">Single colony</strain>
    </source>
</reference>
<dbReference type="InterPro" id="IPR007135">
    <property type="entry name" value="Atg3/Atg10"/>
</dbReference>
<feature type="compositionally biased region" description="Basic and acidic residues" evidence="10">
    <location>
        <begin position="806"/>
        <end position="819"/>
    </location>
</feature>
<dbReference type="InterPro" id="IPR011009">
    <property type="entry name" value="Kinase-like_dom_sf"/>
</dbReference>
<evidence type="ECO:0000256" key="2">
    <source>
        <dbReference type="ARBA" id="ARBA00022679"/>
    </source>
</evidence>
<dbReference type="Pfam" id="PF03987">
    <property type="entry name" value="Autophagy_act_C"/>
    <property type="match status" value="1"/>
</dbReference>
<dbReference type="GO" id="GO:0015031">
    <property type="term" value="P:protein transport"/>
    <property type="evidence" value="ECO:0007669"/>
    <property type="project" value="UniProtKB-KW"/>
</dbReference>
<dbReference type="InterPro" id="IPR029458">
    <property type="entry name" value="Ras-bd_By2"/>
</dbReference>
<dbReference type="Pfam" id="PF14847">
    <property type="entry name" value="Ras_bdg_2"/>
    <property type="match status" value="1"/>
</dbReference>
<dbReference type="InterPro" id="IPR008271">
    <property type="entry name" value="Ser/Thr_kinase_AS"/>
</dbReference>
<evidence type="ECO:0000256" key="8">
    <source>
        <dbReference type="ARBA" id="ARBA00023006"/>
    </source>
</evidence>
<feature type="compositionally biased region" description="Low complexity" evidence="10">
    <location>
        <begin position="899"/>
        <end position="919"/>
    </location>
</feature>
<dbReference type="FunFam" id="3.30.200.20:FF:000387">
    <property type="entry name" value="Serine/threonine-protein kinase STE11"/>
    <property type="match status" value="1"/>
</dbReference>
<dbReference type="SUPFAM" id="SSF56112">
    <property type="entry name" value="Protein kinase-like (PK-like)"/>
    <property type="match status" value="1"/>
</dbReference>
<dbReference type="GO" id="GO:0004709">
    <property type="term" value="F:MAP kinase kinase kinase activity"/>
    <property type="evidence" value="ECO:0007669"/>
    <property type="project" value="UniProtKB-ARBA"/>
</dbReference>
<gene>
    <name evidence="12" type="primary">FGENESH: predicted gene_12.306</name>
    <name evidence="12" type="ORF">BN2166_0061460</name>
</gene>
<evidence type="ECO:0000256" key="7">
    <source>
        <dbReference type="ARBA" id="ARBA00022927"/>
    </source>
</evidence>
<dbReference type="PROSITE" id="PS00107">
    <property type="entry name" value="PROTEIN_KINASE_ATP"/>
    <property type="match status" value="1"/>
</dbReference>
<keyword evidence="7" id="KW-0813">Transport</keyword>
<protein>
    <submittedName>
        <fullName evidence="12">FGENESH: predicted gene_12.306 protein</fullName>
    </submittedName>
</protein>
<keyword evidence="5" id="KW-0833">Ubl conjugation pathway</keyword>
<dbReference type="InterPro" id="IPR017441">
    <property type="entry name" value="Protein_kinase_ATP_BS"/>
</dbReference>